<dbReference type="NCBIfam" id="TIGR03426">
    <property type="entry name" value="shape_MreD"/>
    <property type="match status" value="1"/>
</dbReference>
<evidence type="ECO:0000313" key="9">
    <source>
        <dbReference type="EMBL" id="HHF98333.1"/>
    </source>
</evidence>
<evidence type="ECO:0000256" key="2">
    <source>
        <dbReference type="ARBA" id="ARBA00007776"/>
    </source>
</evidence>
<reference evidence="9" key="1">
    <citation type="journal article" date="2020" name="mSystems">
        <title>Genome- and Community-Level Interaction Insights into Carbon Utilization and Element Cycling Functions of Hydrothermarchaeota in Hydrothermal Sediment.</title>
        <authorList>
            <person name="Zhou Z."/>
            <person name="Liu Y."/>
            <person name="Xu W."/>
            <person name="Pan J."/>
            <person name="Luo Z.H."/>
            <person name="Li M."/>
        </authorList>
    </citation>
    <scope>NUCLEOTIDE SEQUENCE [LARGE SCALE GENOMIC DNA]</scope>
    <source>
        <strain evidence="9">HyVt-92</strain>
    </source>
</reference>
<keyword evidence="5" id="KW-0133">Cell shape</keyword>
<dbReference type="GO" id="GO:0005886">
    <property type="term" value="C:plasma membrane"/>
    <property type="evidence" value="ECO:0007669"/>
    <property type="project" value="UniProtKB-SubCell"/>
</dbReference>
<dbReference type="InterPro" id="IPR007227">
    <property type="entry name" value="Cell_shape_determining_MreD"/>
</dbReference>
<name>A0A7V5HYM1_UNCAE</name>
<organism evidence="9">
    <name type="scientific">Aerophobetes bacterium</name>
    <dbReference type="NCBI Taxonomy" id="2030807"/>
    <lineage>
        <taxon>Bacteria</taxon>
        <taxon>Candidatus Aerophobota</taxon>
    </lineage>
</organism>
<evidence type="ECO:0000256" key="8">
    <source>
        <dbReference type="SAM" id="Phobius"/>
    </source>
</evidence>
<keyword evidence="7 8" id="KW-0472">Membrane</keyword>
<evidence type="ECO:0000256" key="4">
    <source>
        <dbReference type="ARBA" id="ARBA00022692"/>
    </source>
</evidence>
<comment type="caution">
    <text evidence="9">The sequence shown here is derived from an EMBL/GenBank/DDBJ whole genome shotgun (WGS) entry which is preliminary data.</text>
</comment>
<evidence type="ECO:0000256" key="5">
    <source>
        <dbReference type="ARBA" id="ARBA00022960"/>
    </source>
</evidence>
<dbReference type="AlphaFoldDB" id="A0A7V5HYM1"/>
<comment type="subcellular location">
    <subcellularLocation>
        <location evidence="1">Cell membrane</location>
        <topology evidence="1">Multi-pass membrane protein</topology>
    </subcellularLocation>
</comment>
<feature type="transmembrane region" description="Helical" evidence="8">
    <location>
        <begin position="94"/>
        <end position="119"/>
    </location>
</feature>
<protein>
    <submittedName>
        <fullName evidence="9">Rod shape-determining protein MreD</fullName>
    </submittedName>
</protein>
<sequence>MKNFFLFLFLAFLSLIFQFILTGWMGKWTGDLFFILVLLWSYYRGWKEGALVGFSCGIIKDIFFFPLMGVNAFSLCFVGVLTSELKSRIYQENVIFFFFVVGTLFLINGFLIACFLFIFHHFPFFYTLGGYLYPSFLFNIIAPCCIFLARETLKKKVISQF</sequence>
<dbReference type="Pfam" id="PF04093">
    <property type="entry name" value="MreD"/>
    <property type="match status" value="1"/>
</dbReference>
<dbReference type="EMBL" id="DRTT01000077">
    <property type="protein sequence ID" value="HHF98333.1"/>
    <property type="molecule type" value="Genomic_DNA"/>
</dbReference>
<accession>A0A7V5HYM1</accession>
<keyword evidence="3" id="KW-1003">Cell membrane</keyword>
<proteinExistence type="inferred from homology"/>
<keyword evidence="4 8" id="KW-0812">Transmembrane</keyword>
<feature type="transmembrane region" description="Helical" evidence="8">
    <location>
        <begin position="62"/>
        <end position="82"/>
    </location>
</feature>
<evidence type="ECO:0000256" key="3">
    <source>
        <dbReference type="ARBA" id="ARBA00022475"/>
    </source>
</evidence>
<dbReference type="Proteomes" id="UP000886070">
    <property type="component" value="Unassembled WGS sequence"/>
</dbReference>
<keyword evidence="6 8" id="KW-1133">Transmembrane helix</keyword>
<dbReference type="GO" id="GO:0008360">
    <property type="term" value="P:regulation of cell shape"/>
    <property type="evidence" value="ECO:0007669"/>
    <property type="project" value="UniProtKB-KW"/>
</dbReference>
<gene>
    <name evidence="9" type="primary">mreD</name>
    <name evidence="9" type="ORF">ENL39_02465</name>
</gene>
<feature type="transmembrane region" description="Helical" evidence="8">
    <location>
        <begin position="131"/>
        <end position="149"/>
    </location>
</feature>
<evidence type="ECO:0000256" key="1">
    <source>
        <dbReference type="ARBA" id="ARBA00004651"/>
    </source>
</evidence>
<comment type="similarity">
    <text evidence="2">Belongs to the MreD family.</text>
</comment>
<evidence type="ECO:0000256" key="6">
    <source>
        <dbReference type="ARBA" id="ARBA00022989"/>
    </source>
</evidence>
<evidence type="ECO:0000256" key="7">
    <source>
        <dbReference type="ARBA" id="ARBA00023136"/>
    </source>
</evidence>